<proteinExistence type="predicted"/>
<feature type="region of interest" description="Disordered" evidence="1">
    <location>
        <begin position="1"/>
        <end position="137"/>
    </location>
</feature>
<organism evidence="2">
    <name type="scientific">Tetraodon nigroviridis</name>
    <name type="common">Spotted green pufferfish</name>
    <name type="synonym">Chelonodon nigroviridis</name>
    <dbReference type="NCBI Taxonomy" id="99883"/>
    <lineage>
        <taxon>Eukaryota</taxon>
        <taxon>Metazoa</taxon>
        <taxon>Chordata</taxon>
        <taxon>Craniata</taxon>
        <taxon>Vertebrata</taxon>
        <taxon>Euteleostomi</taxon>
        <taxon>Actinopterygii</taxon>
        <taxon>Neopterygii</taxon>
        <taxon>Teleostei</taxon>
        <taxon>Neoteleostei</taxon>
        <taxon>Acanthomorphata</taxon>
        <taxon>Eupercaria</taxon>
        <taxon>Tetraodontiformes</taxon>
        <taxon>Tetradontoidea</taxon>
        <taxon>Tetraodontidae</taxon>
        <taxon>Tetraodon</taxon>
    </lineage>
</organism>
<feature type="compositionally biased region" description="Basic and acidic residues" evidence="1">
    <location>
        <begin position="101"/>
        <end position="117"/>
    </location>
</feature>
<comment type="caution">
    <text evidence="2">The sequence shown here is derived from an EMBL/GenBank/DDBJ whole genome shotgun (WGS) entry which is preliminary data.</text>
</comment>
<dbReference type="OrthoDB" id="8964529at2759"/>
<reference evidence="2" key="2">
    <citation type="submission" date="2004-02" db="EMBL/GenBank/DDBJ databases">
        <authorList>
            <consortium name="Genoscope"/>
            <consortium name="Whitehead Institute Centre for Genome Research"/>
        </authorList>
    </citation>
    <scope>NUCLEOTIDE SEQUENCE</scope>
</reference>
<feature type="compositionally biased region" description="Basic and acidic residues" evidence="1">
    <location>
        <begin position="12"/>
        <end position="27"/>
    </location>
</feature>
<name>Q4T5V2_TETNG</name>
<feature type="compositionally biased region" description="Basic residues" evidence="1">
    <location>
        <begin position="1"/>
        <end position="11"/>
    </location>
</feature>
<feature type="compositionally biased region" description="Polar residues" evidence="1">
    <location>
        <begin position="70"/>
        <end position="82"/>
    </location>
</feature>
<feature type="compositionally biased region" description="Low complexity" evidence="1">
    <location>
        <begin position="83"/>
        <end position="98"/>
    </location>
</feature>
<evidence type="ECO:0000313" key="2">
    <source>
        <dbReference type="EMBL" id="CAF91730.1"/>
    </source>
</evidence>
<reference evidence="2" key="1">
    <citation type="journal article" date="2004" name="Nature">
        <title>Genome duplication in the teleost fish Tetraodon nigroviridis reveals the early vertebrate proto-karyotype.</title>
        <authorList>
            <person name="Jaillon O."/>
            <person name="Aury J.-M."/>
            <person name="Brunet F."/>
            <person name="Petit J.-L."/>
            <person name="Stange-Thomann N."/>
            <person name="Mauceli E."/>
            <person name="Bouneau L."/>
            <person name="Fischer C."/>
            <person name="Ozouf-Costaz C."/>
            <person name="Bernot A."/>
            <person name="Nicaud S."/>
            <person name="Jaffe D."/>
            <person name="Fisher S."/>
            <person name="Lutfalla G."/>
            <person name="Dossat C."/>
            <person name="Segurens B."/>
            <person name="Dasilva C."/>
            <person name="Salanoubat M."/>
            <person name="Levy M."/>
            <person name="Boudet N."/>
            <person name="Castellano S."/>
            <person name="Anthouard V."/>
            <person name="Jubin C."/>
            <person name="Castelli V."/>
            <person name="Katinka M."/>
            <person name="Vacherie B."/>
            <person name="Biemont C."/>
            <person name="Skalli Z."/>
            <person name="Cattolico L."/>
            <person name="Poulain J."/>
            <person name="De Berardinis V."/>
            <person name="Cruaud C."/>
            <person name="Duprat S."/>
            <person name="Brottier P."/>
            <person name="Coutanceau J.-P."/>
            <person name="Gouzy J."/>
            <person name="Parra G."/>
            <person name="Lardier G."/>
            <person name="Chapple C."/>
            <person name="McKernan K.J."/>
            <person name="McEwan P."/>
            <person name="Bosak S."/>
            <person name="Kellis M."/>
            <person name="Volff J.-N."/>
            <person name="Guigo R."/>
            <person name="Zody M.C."/>
            <person name="Mesirov J."/>
            <person name="Lindblad-Toh K."/>
            <person name="Birren B."/>
            <person name="Nusbaum C."/>
            <person name="Kahn D."/>
            <person name="Robinson-Rechavi M."/>
            <person name="Laudet V."/>
            <person name="Schachter V."/>
            <person name="Quetier F."/>
            <person name="Saurin W."/>
            <person name="Scarpelli C."/>
            <person name="Wincker P."/>
            <person name="Lander E.S."/>
            <person name="Weissenbach J."/>
            <person name="Roest Crollius H."/>
        </authorList>
    </citation>
    <scope>NUCLEOTIDE SEQUENCE [LARGE SCALE GENOMIC DNA]</scope>
</reference>
<dbReference type="KEGG" id="tng:GSTEN00006626G001"/>
<sequence length="137" mass="14594">MEDKKKKKDDKKKKEISQKVSEQKIKDTSCSQPLATPGSVSPSPGPATPSSPTPGAAGVSAQVPPCGGNNAKQWTAVANGQPSSQTSQTSQQQQQQQQRYMSREVPPRFRSQQDHKVLLKRGQPPLSSMLLGGGGEG</sequence>
<evidence type="ECO:0000256" key="1">
    <source>
        <dbReference type="SAM" id="MobiDB-lite"/>
    </source>
</evidence>
<dbReference type="EMBL" id="CAAE01009097">
    <property type="protein sequence ID" value="CAF91730.1"/>
    <property type="molecule type" value="Genomic_DNA"/>
</dbReference>
<protein>
    <submittedName>
        <fullName evidence="2">(spotted green pufferfish) hypothetical protein</fullName>
    </submittedName>
</protein>
<gene>
    <name evidence="2" type="ORF">GSTENG00006626001</name>
</gene>
<dbReference type="AlphaFoldDB" id="Q4T5V2"/>
<accession>Q4T5V2</accession>
<feature type="compositionally biased region" description="Pro residues" evidence="1">
    <location>
        <begin position="43"/>
        <end position="52"/>
    </location>
</feature>
<feature type="non-terminal residue" evidence="2">
    <location>
        <position position="1"/>
    </location>
</feature>